<organism evidence="1 2">
    <name type="scientific">Caenorhabditis nigoni</name>
    <dbReference type="NCBI Taxonomy" id="1611254"/>
    <lineage>
        <taxon>Eukaryota</taxon>
        <taxon>Metazoa</taxon>
        <taxon>Ecdysozoa</taxon>
        <taxon>Nematoda</taxon>
        <taxon>Chromadorea</taxon>
        <taxon>Rhabditida</taxon>
        <taxon>Rhabditina</taxon>
        <taxon>Rhabditomorpha</taxon>
        <taxon>Rhabditoidea</taxon>
        <taxon>Rhabditidae</taxon>
        <taxon>Peloderinae</taxon>
        <taxon>Caenorhabditis</taxon>
    </lineage>
</organism>
<dbReference type="AlphaFoldDB" id="A0A2G5SRC9"/>
<proteinExistence type="predicted"/>
<dbReference type="EMBL" id="PDUG01000006">
    <property type="protein sequence ID" value="PIC17577.1"/>
    <property type="molecule type" value="Genomic_DNA"/>
</dbReference>
<name>A0A2G5SRC9_9PELO</name>
<sequence>MMASIIIYDNRDSEERIMLQENAKPRKQSWRWRKSISDLLVVDLVQFIKGDHDDLGERLIRHLIEVFQFEIKTIRVERKLDESTKYLWNILPTFDRALVTNFGTDWDATNEDFQTFCKKFKDIIFNMVSDEKDLKFDEAFETEKLTFF</sequence>
<gene>
    <name evidence="1" type="primary">Cnig_chr_X.g23773</name>
    <name evidence="1" type="ORF">B9Z55_023773</name>
</gene>
<comment type="caution">
    <text evidence="1">The sequence shown here is derived from an EMBL/GenBank/DDBJ whole genome shotgun (WGS) entry which is preliminary data.</text>
</comment>
<keyword evidence="2" id="KW-1185">Reference proteome</keyword>
<accession>A0A2G5SRC9</accession>
<reference evidence="2" key="1">
    <citation type="submission" date="2017-10" db="EMBL/GenBank/DDBJ databases">
        <title>Rapid genome shrinkage in a self-fertile nematode reveals novel sperm competition proteins.</title>
        <authorList>
            <person name="Yin D."/>
            <person name="Schwarz E.M."/>
            <person name="Thomas C.G."/>
            <person name="Felde R.L."/>
            <person name="Korf I.F."/>
            <person name="Cutter A.D."/>
            <person name="Schartner C.M."/>
            <person name="Ralston E.J."/>
            <person name="Meyer B.J."/>
            <person name="Haag E.S."/>
        </authorList>
    </citation>
    <scope>NUCLEOTIDE SEQUENCE [LARGE SCALE GENOMIC DNA]</scope>
    <source>
        <strain evidence="2">JU1422</strain>
    </source>
</reference>
<protein>
    <submittedName>
        <fullName evidence="1">Uncharacterized protein</fullName>
    </submittedName>
</protein>
<evidence type="ECO:0000313" key="1">
    <source>
        <dbReference type="EMBL" id="PIC17577.1"/>
    </source>
</evidence>
<evidence type="ECO:0000313" key="2">
    <source>
        <dbReference type="Proteomes" id="UP000230233"/>
    </source>
</evidence>
<dbReference type="Proteomes" id="UP000230233">
    <property type="component" value="Chromosome X"/>
</dbReference>